<feature type="region of interest" description="Disordered" evidence="6">
    <location>
        <begin position="401"/>
        <end position="422"/>
    </location>
</feature>
<dbReference type="CDD" id="cd14485">
    <property type="entry name" value="mltA_like_LT_A"/>
    <property type="match status" value="1"/>
</dbReference>
<evidence type="ECO:0000256" key="5">
    <source>
        <dbReference type="ARBA" id="ARBA00030918"/>
    </source>
</evidence>
<dbReference type="SUPFAM" id="SSF50685">
    <property type="entry name" value="Barwin-like endoglucanases"/>
    <property type="match status" value="1"/>
</dbReference>
<proteinExistence type="predicted"/>
<keyword evidence="4" id="KW-0961">Cell wall biogenesis/degradation</keyword>
<feature type="compositionally biased region" description="Polar residues" evidence="6">
    <location>
        <begin position="28"/>
        <end position="39"/>
    </location>
</feature>
<keyword evidence="7" id="KW-0732">Signal</keyword>
<dbReference type="InterPro" id="IPR026044">
    <property type="entry name" value="MltA"/>
</dbReference>
<dbReference type="InterPro" id="IPR005300">
    <property type="entry name" value="MltA_B"/>
</dbReference>
<dbReference type="InterPro" id="IPR010611">
    <property type="entry name" value="3D_dom"/>
</dbReference>
<dbReference type="Gene3D" id="2.40.240.50">
    <property type="entry name" value="Barwin-like endoglucanases"/>
    <property type="match status" value="1"/>
</dbReference>
<dbReference type="PANTHER" id="PTHR30124">
    <property type="entry name" value="MEMBRANE-BOUND LYTIC MUREIN TRANSGLYCOSYLASE A"/>
    <property type="match status" value="1"/>
</dbReference>
<dbReference type="Pfam" id="PF06725">
    <property type="entry name" value="3D"/>
    <property type="match status" value="1"/>
</dbReference>
<dbReference type="SMART" id="SM00925">
    <property type="entry name" value="MltA"/>
    <property type="match status" value="1"/>
</dbReference>
<evidence type="ECO:0000313" key="10">
    <source>
        <dbReference type="Proteomes" id="UP001172778"/>
    </source>
</evidence>
<feature type="domain" description="Lytic transglycosylase MltA" evidence="8">
    <location>
        <begin position="144"/>
        <end position="301"/>
    </location>
</feature>
<evidence type="ECO:0000259" key="8">
    <source>
        <dbReference type="SMART" id="SM00925"/>
    </source>
</evidence>
<evidence type="ECO:0000256" key="4">
    <source>
        <dbReference type="ARBA" id="ARBA00023316"/>
    </source>
</evidence>
<dbReference type="Pfam" id="PF03562">
    <property type="entry name" value="MltA"/>
    <property type="match status" value="1"/>
</dbReference>
<gene>
    <name evidence="9" type="ORF">PZA18_19395</name>
</gene>
<sequence length="422" mass="46030">MRRYLPLITTLLLAACASPSVPPVAGSTKPTTSPVKETPSNPPCKCSEPEKKAPITAQYQPAVWTELPTWPAEGLLAGWPAWLQSCKSLNKKLEWQASCQAAEALAPRSDGQVQQYFEQQFQLYRIVASDGAERGLITGYYEPLIQGSRKASDKARYPVYGVPDDLLTIDLGELLPELKGQRVRGRLEGRKVVPYFTREDLEAGKGKLTGKELAWVDDAIELFFLQIQGSGRIRLDDGSLLRIGYADQNGHPYKSIGRWLIDKGELTLENASMQGIQAWARAHPHRLAELLNVNPSYVFFKPLAKAEGGPIGAMGQPLTDGFSIAIDPRYTPLGSPVFLSTNWPNSSRTLNRLMYAQDTGGAIRGPVRADVFWGYGAEAGSLAGKMRQQGAMWLLWPKTAAAPGSRSDDNKTAATKASASGS</sequence>
<feature type="compositionally biased region" description="Low complexity" evidence="6">
    <location>
        <begin position="412"/>
        <end position="422"/>
    </location>
</feature>
<dbReference type="RefSeq" id="WP_284102532.1">
    <property type="nucleotide sequence ID" value="NZ_JARRAF010000033.1"/>
</dbReference>
<accession>A0ABT7E1M7</accession>
<comment type="caution">
    <text evidence="9">The sequence shown here is derived from an EMBL/GenBank/DDBJ whole genome shotgun (WGS) entry which is preliminary data.</text>
</comment>
<feature type="signal peptide" evidence="7">
    <location>
        <begin position="1"/>
        <end position="25"/>
    </location>
</feature>
<reference evidence="9" key="1">
    <citation type="submission" date="2023-03" db="EMBL/GenBank/DDBJ databases">
        <title>Chitinimonas shenzhenensis gen. nov., sp. nov., a novel member of family Burkholderiaceae isolated from activated sludge collected in Shen Zhen, China.</title>
        <authorList>
            <person name="Wang X."/>
        </authorList>
    </citation>
    <scope>NUCLEOTIDE SEQUENCE</scope>
    <source>
        <strain evidence="9">DQS-5</strain>
    </source>
</reference>
<evidence type="ECO:0000313" key="9">
    <source>
        <dbReference type="EMBL" id="MDK2126213.1"/>
    </source>
</evidence>
<evidence type="ECO:0000256" key="3">
    <source>
        <dbReference type="ARBA" id="ARBA00023239"/>
    </source>
</evidence>
<keyword evidence="10" id="KW-1185">Reference proteome</keyword>
<evidence type="ECO:0000256" key="1">
    <source>
        <dbReference type="ARBA" id="ARBA00001420"/>
    </source>
</evidence>
<dbReference type="Gene3D" id="2.40.40.10">
    <property type="entry name" value="RlpA-like domain"/>
    <property type="match status" value="1"/>
</dbReference>
<evidence type="ECO:0000256" key="6">
    <source>
        <dbReference type="SAM" id="MobiDB-lite"/>
    </source>
</evidence>
<name>A0ABT7E1M7_9NEIS</name>
<dbReference type="PANTHER" id="PTHR30124:SF0">
    <property type="entry name" value="MEMBRANE-BOUND LYTIC MUREIN TRANSGLYCOSYLASE A"/>
    <property type="match status" value="1"/>
</dbReference>
<dbReference type="EMBL" id="JARRAF010000033">
    <property type="protein sequence ID" value="MDK2126213.1"/>
    <property type="molecule type" value="Genomic_DNA"/>
</dbReference>
<dbReference type="PROSITE" id="PS51257">
    <property type="entry name" value="PROKAR_LIPOPROTEIN"/>
    <property type="match status" value="1"/>
</dbReference>
<evidence type="ECO:0000256" key="2">
    <source>
        <dbReference type="ARBA" id="ARBA00012587"/>
    </source>
</evidence>
<feature type="region of interest" description="Disordered" evidence="6">
    <location>
        <begin position="20"/>
        <end position="49"/>
    </location>
</feature>
<keyword evidence="3" id="KW-0456">Lyase</keyword>
<comment type="catalytic activity">
    <reaction evidence="1">
        <text>Exolytic cleavage of the (1-&gt;4)-beta-glycosidic linkage between N-acetylmuramic acid (MurNAc) and N-acetylglucosamine (GlcNAc) residues in peptidoglycan, from either the reducing or the non-reducing ends of the peptidoglycan chains, with concomitant formation of a 1,6-anhydrobond in the MurNAc residue.</text>
        <dbReference type="EC" id="4.2.2.n1"/>
    </reaction>
</comment>
<dbReference type="Proteomes" id="UP001172778">
    <property type="component" value="Unassembled WGS sequence"/>
</dbReference>
<dbReference type="InterPro" id="IPR036908">
    <property type="entry name" value="RlpA-like_sf"/>
</dbReference>
<evidence type="ECO:0000256" key="7">
    <source>
        <dbReference type="SAM" id="SignalP"/>
    </source>
</evidence>
<protein>
    <recommendedName>
        <fullName evidence="2">peptidoglycan lytic exotransglycosylase</fullName>
        <ecNumber evidence="2">4.2.2.n1</ecNumber>
    </recommendedName>
    <alternativeName>
        <fullName evidence="5">Murein hydrolase A</fullName>
    </alternativeName>
</protein>
<organism evidence="9 10">
    <name type="scientific">Parachitinimonas caeni</name>
    <dbReference type="NCBI Taxonomy" id="3031301"/>
    <lineage>
        <taxon>Bacteria</taxon>
        <taxon>Pseudomonadati</taxon>
        <taxon>Pseudomonadota</taxon>
        <taxon>Betaproteobacteria</taxon>
        <taxon>Neisseriales</taxon>
        <taxon>Chitinibacteraceae</taxon>
        <taxon>Parachitinimonas</taxon>
    </lineage>
</organism>
<dbReference type="CDD" id="cd14668">
    <property type="entry name" value="mlta_B"/>
    <property type="match status" value="1"/>
</dbReference>
<dbReference type="PIRSF" id="PIRSF019422">
    <property type="entry name" value="MltA"/>
    <property type="match status" value="1"/>
</dbReference>
<dbReference type="EC" id="4.2.2.n1" evidence="2"/>
<feature type="chain" id="PRO_5045250991" description="peptidoglycan lytic exotransglycosylase" evidence="7">
    <location>
        <begin position="26"/>
        <end position="422"/>
    </location>
</feature>